<protein>
    <submittedName>
        <fullName evidence="2">Uncharacterized protein</fullName>
    </submittedName>
</protein>
<accession>A0A3B1CG13</accession>
<dbReference type="EMBL" id="UOGF01000024">
    <property type="protein sequence ID" value="VAX27152.1"/>
    <property type="molecule type" value="Genomic_DNA"/>
</dbReference>
<keyword evidence="1" id="KW-0472">Membrane</keyword>
<reference evidence="2" key="1">
    <citation type="submission" date="2018-06" db="EMBL/GenBank/DDBJ databases">
        <authorList>
            <person name="Zhirakovskaya E."/>
        </authorList>
    </citation>
    <scope>NUCLEOTIDE SEQUENCE</scope>
</reference>
<dbReference type="Gene3D" id="2.20.28.30">
    <property type="entry name" value="RNA polymerase ii, chain L"/>
    <property type="match status" value="1"/>
</dbReference>
<gene>
    <name evidence="2" type="ORF">MNBD_NITROSPIRAE01-2040</name>
</gene>
<keyword evidence="1" id="KW-1133">Transmembrane helix</keyword>
<proteinExistence type="predicted"/>
<organism evidence="2">
    <name type="scientific">hydrothermal vent metagenome</name>
    <dbReference type="NCBI Taxonomy" id="652676"/>
    <lineage>
        <taxon>unclassified sequences</taxon>
        <taxon>metagenomes</taxon>
        <taxon>ecological metagenomes</taxon>
    </lineage>
</organism>
<evidence type="ECO:0000256" key="1">
    <source>
        <dbReference type="SAM" id="Phobius"/>
    </source>
</evidence>
<sequence>MQNPVLKYSIFIAIVAALFVYIRRFFFKLDEAARDKYYDLFIFLALSLPFVVPALIFKEWALLFLAPQFAFFYMLIHRATIPSHCSHCGKKFHILFSRGLLRCPYCKERVILKRPKFLRR</sequence>
<feature type="transmembrane region" description="Helical" evidence="1">
    <location>
        <begin position="38"/>
        <end position="56"/>
    </location>
</feature>
<dbReference type="AlphaFoldDB" id="A0A3B1CG13"/>
<name>A0A3B1CG13_9ZZZZ</name>
<evidence type="ECO:0000313" key="2">
    <source>
        <dbReference type="EMBL" id="VAX27152.1"/>
    </source>
</evidence>
<feature type="transmembrane region" description="Helical" evidence="1">
    <location>
        <begin position="6"/>
        <end position="26"/>
    </location>
</feature>
<keyword evidence="1" id="KW-0812">Transmembrane</keyword>